<gene>
    <name evidence="1" type="ORF">LTR37_001151</name>
</gene>
<organism evidence="1 2">
    <name type="scientific">Vermiconidia calcicola</name>
    <dbReference type="NCBI Taxonomy" id="1690605"/>
    <lineage>
        <taxon>Eukaryota</taxon>
        <taxon>Fungi</taxon>
        <taxon>Dikarya</taxon>
        <taxon>Ascomycota</taxon>
        <taxon>Pezizomycotina</taxon>
        <taxon>Dothideomycetes</taxon>
        <taxon>Dothideomycetidae</taxon>
        <taxon>Mycosphaerellales</taxon>
        <taxon>Extremaceae</taxon>
        <taxon>Vermiconidia</taxon>
    </lineage>
</organism>
<name>A0ACC3NWU0_9PEZI</name>
<sequence>MLPTLAGQKRRAPAESDEYDYDEIVVVTKERECSRPALREIHQNKRQRHLDCVLVPKAQSMPATAPTHPVSHPVRSIHTAAASADAPDTASSKPARPPCSTSRPSYALEPILIDSSEDELASKAPKAKKRAVAPKKQTSPADADADAYSGSSSSTDSDTAGSAPESSDSDTAGSAPNSSDSEIAAPKNAKGGRAVSRGPRAAEKELEPEMAEEDEKPTNKRMTKLTGRAKGAPKGLDGTLPPLSDIRDIFADITTNALDLGLREALQHLQGHPVRIATMCSGTESPVLALQMVQDTLKDSWSLDLGLQHVYSAEIEPFKQAYIERNFSPPLLFRDITEFVEAIKQDVPMATTAYGGEAVIPSEIDILVVGTSCVDLSKLNKNKKKLKDGGESGATWEAVVAVCNPPKRSNRPKIVLLENVVGEAPWDKMLEQYENMDYEVAGVLVDSKNYYLPQTRQRGYMVCFDKTQIAAADVKAPGEAWKSGMAAFQRHASSPVSSFLLANDQIVPRPNVRLDDPKTEIDWSKCEITQAKYRLEKRLGTARPVTHWQESGSMIPPEHGSASWFHNRPEREKDTIDVCLLRRAIDGNYDNRYKTRIIDISQNVYRSQDVAASGITGCITPSGKPYITDAARALHPKENLRLQGIPLEKISLTTETPNELQSLAGNAMTTTVVGSALLSALIAGYRVIGVNGHSQAPLKSSIVAQKTKIGLSAKEAIAIVSEEEEVDIESLLANAGRAARRCYCEQGVGLTHNDIQRCTDCGHTTCVSCGGNPEHTYQQKQSLSKSRITPQRFEEDLRSKLPLRMNPPSTEHIQSVAVEGEGNHDLVAAYIESVQAATDDILGLADFRRTNCWTIAWRSKRGLGRLELVLTEKHAEWRFYVDAPKELATNDPLREALGQPVAKAVVTESLFQVRWKWRRPIPKQLQAHIKAHGDRIPTFWSRHRMPDYTYHKQPSGLTLLVERGAHSKLECDIEGTYVCLPRCGTAFDSLYKRTESGTSQPPLYLFLDQTRTKPSAEDPFVVSEVPERMEYDEVRPEVARIDASWRPWAIEGLLSTVHVAGYEWDELSGSSHFGPAPTTIEVHRPESAIEGTRAAGCYQAAELVSGTVCGLHRSMPESTCERDLSTCDTSVSSAHSWIVEPLLRVLPHDQWHSYEDVDAATLCQQCAPDKPKRKWRLGGKDSTIIPYEDPKSAADYEKFVKSGPEATVAEVQHDVLSRALTVRLGVNLRYLAHRTRARLPADLEGLTKFKWMLNRNAHSAGKGSFSPFRLAETKGIAPYGADLKMSIDLFPQQRLQLAWMMQQEAGEGQEFSLEESEEALLPMSRRVEMRASTSMHVRGGICADHPGFGKTVLTLALTQAESLQKNRPELLRELKARQGSAASGLLPTTATLVFCTGTLLKQWVSEVNDKLGYEKEVLAINTNADLTRRTVEDFERARIVVVNRSVLDKDSYAERLGTFAGVPGPAAAGGRAFEEWLKFATKQIGPHLQVLKSAGHDELKRQVRKQYARNIDNEEFKADIPSRRLRGKDFMAAKDQQKSISKSKANSETARAASKSIDPSCAPLFEMFYWNRIVVDEFHTYTSKESASINSLKADKKWGLSGTPAMDDVCDIAKLAALIGLPLRFKSSRTYLKQRNIRKLQEEMTAFERFDEMRQLPSEALHAQTHEQCQGFLDRFARRNVSDAAGIEYHDHLVPVTLDLNHLAVYTELSQHLNSSEMRIKKGSRSKTTDRDLRLYDAVASSQTAEEALSKTASFCRSNEPGQGVSPSGIEVLIETRQREVQQCLEELPDAFTSAYSAEYQAFATWSEGHTTNEVLGDKETHSLVARILKATTSGSMVPVKAARKKALPEAYDVDGVDTEVESNRALTSLANNIVRRLLVSNRSLRFVRNVKAVSDPWTASKCNRCEAVFSRDTDIAVSAWCGHIICKPCYRNMKDQSIAQCPAEGCSAGMQGHHLLWTDKMTGSRQSSPYGAKFEAVIRLLLRIEQKGDQAILFVQYKDQLDKIAEVLKEHNITATVIKNLSTAGGDIEDFRDTANGPDKKTVIVLNATDETAAGSNLQNANHVIFLSPLLRDSQYAYEATMAQAVGRVRRHGQQKEIQVYRIIALDTIDVDILEHRERRKSALVEQDAIMVDAPKRVREMDMLNEPAPERTQLVREDGRFSLRPQSWLMCYGDGSSADDAEAMAKLKGKSRVLGWEDFSSLVKFSKDYLDD</sequence>
<evidence type="ECO:0000313" key="2">
    <source>
        <dbReference type="Proteomes" id="UP001281147"/>
    </source>
</evidence>
<proteinExistence type="predicted"/>
<protein>
    <submittedName>
        <fullName evidence="1">Uncharacterized protein</fullName>
    </submittedName>
</protein>
<reference evidence="1" key="1">
    <citation type="submission" date="2023-07" db="EMBL/GenBank/DDBJ databases">
        <title>Black Yeasts Isolated from many extreme environments.</title>
        <authorList>
            <person name="Coleine C."/>
            <person name="Stajich J.E."/>
            <person name="Selbmann L."/>
        </authorList>
    </citation>
    <scope>NUCLEOTIDE SEQUENCE</scope>
    <source>
        <strain evidence="1">CCFEE 5714</strain>
    </source>
</reference>
<evidence type="ECO:0000313" key="1">
    <source>
        <dbReference type="EMBL" id="KAK3724527.1"/>
    </source>
</evidence>
<dbReference type="EMBL" id="JAUTXU010000005">
    <property type="protein sequence ID" value="KAK3724527.1"/>
    <property type="molecule type" value="Genomic_DNA"/>
</dbReference>
<dbReference type="Proteomes" id="UP001281147">
    <property type="component" value="Unassembled WGS sequence"/>
</dbReference>
<accession>A0ACC3NWU0</accession>
<comment type="caution">
    <text evidence="1">The sequence shown here is derived from an EMBL/GenBank/DDBJ whole genome shotgun (WGS) entry which is preliminary data.</text>
</comment>
<keyword evidence="2" id="KW-1185">Reference proteome</keyword>